<sequence length="292" mass="31358">MPAPPRTLASRIARRENAAFVGRTRELLIAETVFADEAPASVLLVRGPAGIGKSVLVREIARRGERAGWARVGPRPLIVVDDHDPADGPALRARLAALPPHAVAVVASREGFDPGWFEGGWETSVVELVLGPLSDHEAHAFLRHQDLAGDPRAGAIVGWAGGLPLALRLAAGAARTDPAWRPGAPAPALRHLGPSAVDPETVRDALRKLQVPRAVPAELRARLDDAAERAFGDTPDEQLLRRVLLRGYFEPAPSHEHAAHELHLSRAAYFRRLRSASERVAAWLAMDSSSTA</sequence>
<dbReference type="RefSeq" id="WP_270041355.1">
    <property type="nucleotide sequence ID" value="NZ_JAPDOD010000016.1"/>
</dbReference>
<dbReference type="GO" id="GO:0005524">
    <property type="term" value="F:ATP binding"/>
    <property type="evidence" value="ECO:0007669"/>
    <property type="project" value="UniProtKB-KW"/>
</dbReference>
<dbReference type="InterPro" id="IPR027417">
    <property type="entry name" value="P-loop_NTPase"/>
</dbReference>
<keyword evidence="1" id="KW-0547">Nucleotide-binding</keyword>
<organism evidence="1 2">
    <name type="scientific">Solirubrobacter ginsenosidimutans</name>
    <dbReference type="NCBI Taxonomy" id="490573"/>
    <lineage>
        <taxon>Bacteria</taxon>
        <taxon>Bacillati</taxon>
        <taxon>Actinomycetota</taxon>
        <taxon>Thermoleophilia</taxon>
        <taxon>Solirubrobacterales</taxon>
        <taxon>Solirubrobacteraceae</taxon>
        <taxon>Solirubrobacter</taxon>
    </lineage>
</organism>
<dbReference type="Proteomes" id="UP001149140">
    <property type="component" value="Unassembled WGS sequence"/>
</dbReference>
<keyword evidence="2" id="KW-1185">Reference proteome</keyword>
<gene>
    <name evidence="1" type="ORF">OM076_17730</name>
</gene>
<comment type="caution">
    <text evidence="1">The sequence shown here is derived from an EMBL/GenBank/DDBJ whole genome shotgun (WGS) entry which is preliminary data.</text>
</comment>
<keyword evidence="1" id="KW-0067">ATP-binding</keyword>
<reference evidence="1" key="1">
    <citation type="submission" date="2022-10" db="EMBL/GenBank/DDBJ databases">
        <title>The WGS of Solirubrobacter ginsenosidimutans DSM 21036.</title>
        <authorList>
            <person name="Jiang Z."/>
        </authorList>
    </citation>
    <scope>NUCLEOTIDE SEQUENCE</scope>
    <source>
        <strain evidence="1">DSM 21036</strain>
    </source>
</reference>
<dbReference type="AlphaFoldDB" id="A0A9X3S5Y0"/>
<evidence type="ECO:0000313" key="1">
    <source>
        <dbReference type="EMBL" id="MDA0162118.1"/>
    </source>
</evidence>
<evidence type="ECO:0000313" key="2">
    <source>
        <dbReference type="Proteomes" id="UP001149140"/>
    </source>
</evidence>
<dbReference type="SUPFAM" id="SSF52540">
    <property type="entry name" value="P-loop containing nucleoside triphosphate hydrolases"/>
    <property type="match status" value="1"/>
</dbReference>
<dbReference type="EMBL" id="JAPDOD010000016">
    <property type="protein sequence ID" value="MDA0162118.1"/>
    <property type="molecule type" value="Genomic_DNA"/>
</dbReference>
<protein>
    <submittedName>
        <fullName evidence="1">ATP-binding protein</fullName>
    </submittedName>
</protein>
<name>A0A9X3S5Y0_9ACTN</name>
<accession>A0A9X3S5Y0</accession>
<proteinExistence type="predicted"/>
<dbReference type="Gene3D" id="3.40.50.300">
    <property type="entry name" value="P-loop containing nucleotide triphosphate hydrolases"/>
    <property type="match status" value="1"/>
</dbReference>